<evidence type="ECO:0000256" key="2">
    <source>
        <dbReference type="ARBA" id="ARBA00007131"/>
    </source>
</evidence>
<reference evidence="5 6" key="1">
    <citation type="journal article" date="2016" name="Nat. Commun.">
        <title>Thousands of microbial genomes shed light on interconnected biogeochemical processes in an aquifer system.</title>
        <authorList>
            <person name="Anantharaman K."/>
            <person name="Brown C.T."/>
            <person name="Hug L.A."/>
            <person name="Sharon I."/>
            <person name="Castelle C.J."/>
            <person name="Probst A.J."/>
            <person name="Thomas B.C."/>
            <person name="Singh A."/>
            <person name="Wilkins M.J."/>
            <person name="Karaoz U."/>
            <person name="Brodie E.L."/>
            <person name="Williams K.H."/>
            <person name="Hubbard S.S."/>
            <person name="Banfield J.F."/>
        </authorList>
    </citation>
    <scope>NUCLEOTIDE SEQUENCE [LARGE SCALE GENOMIC DNA]</scope>
</reference>
<feature type="domain" description="Transketolase N-terminal" evidence="4">
    <location>
        <begin position="13"/>
        <end position="236"/>
    </location>
</feature>
<dbReference type="CDD" id="cd02012">
    <property type="entry name" value="TPP_TK"/>
    <property type="match status" value="1"/>
</dbReference>
<gene>
    <name evidence="5" type="ORF">A2932_01835</name>
</gene>
<dbReference type="STRING" id="1802163.A2932_01835"/>
<dbReference type="Proteomes" id="UP000179153">
    <property type="component" value="Unassembled WGS sequence"/>
</dbReference>
<comment type="cofactor">
    <cofactor evidence="1">
        <name>thiamine diphosphate</name>
        <dbReference type="ChEBI" id="CHEBI:58937"/>
    </cofactor>
</comment>
<dbReference type="InterPro" id="IPR029061">
    <property type="entry name" value="THDP-binding"/>
</dbReference>
<organism evidence="5 6">
    <name type="scientific">Candidatus Spechtbacteria bacterium RIFCSPLOWO2_01_FULL_46_10</name>
    <dbReference type="NCBI Taxonomy" id="1802163"/>
    <lineage>
        <taxon>Bacteria</taxon>
        <taxon>Candidatus Spechtiibacteriota</taxon>
    </lineage>
</organism>
<dbReference type="InterPro" id="IPR005474">
    <property type="entry name" value="Transketolase_N"/>
</dbReference>
<evidence type="ECO:0000313" key="6">
    <source>
        <dbReference type="Proteomes" id="UP000179153"/>
    </source>
</evidence>
<protein>
    <submittedName>
        <fullName evidence="5">Transketolase</fullName>
    </submittedName>
</protein>
<keyword evidence="3" id="KW-0786">Thiamine pyrophosphate</keyword>
<accession>A0A1G2HHG4</accession>
<proteinExistence type="inferred from homology"/>
<dbReference type="PANTHER" id="PTHR47514:SF1">
    <property type="entry name" value="TRANSKETOLASE N-TERMINAL SECTION-RELATED"/>
    <property type="match status" value="1"/>
</dbReference>
<dbReference type="Gene3D" id="3.40.50.970">
    <property type="match status" value="1"/>
</dbReference>
<comment type="caution">
    <text evidence="5">The sequence shown here is derived from an EMBL/GenBank/DDBJ whole genome shotgun (WGS) entry which is preliminary data.</text>
</comment>
<sequence>MPIHAEKVKTLEKKANEIRRDLIEMLVRAGSGHSAGPLGMADIFTALYFHILKHDPKNPMWEERDRLILSNGHIAPVRYVAMAHAGYFPKSWLKTLRQIDSYLEGHPSYQKIPALETSSGPLGEGLSQACGFALAAKMDKKKHYIYCLMSDGEHDEGMTWEAVMFAAKYKLDNLTVIIDRNNIQIDGFTENVMPLEPLREKYEAFNWEVLEMNAHDMRDIVKTAEEAKGVHQRPTF</sequence>
<dbReference type="SUPFAM" id="SSF52518">
    <property type="entry name" value="Thiamin diphosphate-binding fold (THDP-binding)"/>
    <property type="match status" value="1"/>
</dbReference>
<evidence type="ECO:0000256" key="1">
    <source>
        <dbReference type="ARBA" id="ARBA00001964"/>
    </source>
</evidence>
<evidence type="ECO:0000256" key="3">
    <source>
        <dbReference type="ARBA" id="ARBA00023052"/>
    </source>
</evidence>
<dbReference type="AlphaFoldDB" id="A0A1G2HHG4"/>
<dbReference type="EMBL" id="MHOI01000006">
    <property type="protein sequence ID" value="OGZ61936.1"/>
    <property type="molecule type" value="Genomic_DNA"/>
</dbReference>
<comment type="similarity">
    <text evidence="2">Belongs to the transketolase family.</text>
</comment>
<dbReference type="Pfam" id="PF00456">
    <property type="entry name" value="Transketolase_N"/>
    <property type="match status" value="1"/>
</dbReference>
<evidence type="ECO:0000313" key="5">
    <source>
        <dbReference type="EMBL" id="OGZ61936.1"/>
    </source>
</evidence>
<name>A0A1G2HHG4_9BACT</name>
<evidence type="ECO:0000259" key="4">
    <source>
        <dbReference type="Pfam" id="PF00456"/>
    </source>
</evidence>
<feature type="non-terminal residue" evidence="5">
    <location>
        <position position="236"/>
    </location>
</feature>
<dbReference type="PANTHER" id="PTHR47514">
    <property type="entry name" value="TRANSKETOLASE N-TERMINAL SECTION-RELATED"/>
    <property type="match status" value="1"/>
</dbReference>